<protein>
    <submittedName>
        <fullName evidence="1">S-adenosyl-L-methionine-dependent methyltransferase</fullName>
    </submittedName>
</protein>
<dbReference type="EMBL" id="KE145356">
    <property type="protein sequence ID" value="EPE34681.1"/>
    <property type="molecule type" value="Genomic_DNA"/>
</dbReference>
<dbReference type="InterPro" id="IPR029063">
    <property type="entry name" value="SAM-dependent_MTases_sf"/>
</dbReference>
<dbReference type="OrthoDB" id="194386at2759"/>
<keyword evidence="2" id="KW-1185">Reference proteome</keyword>
<dbReference type="GeneID" id="19469422"/>
<accession>S3DRT1</accession>
<dbReference type="Pfam" id="PF10294">
    <property type="entry name" value="Methyltransf_16"/>
    <property type="match status" value="1"/>
</dbReference>
<dbReference type="AlphaFoldDB" id="S3DRT1"/>
<dbReference type="InterPro" id="IPR019410">
    <property type="entry name" value="Methyltransf_16"/>
</dbReference>
<keyword evidence="1" id="KW-0489">Methyltransferase</keyword>
<organism evidence="1 2">
    <name type="scientific">Glarea lozoyensis (strain ATCC 20868 / MF5171)</name>
    <dbReference type="NCBI Taxonomy" id="1116229"/>
    <lineage>
        <taxon>Eukaryota</taxon>
        <taxon>Fungi</taxon>
        <taxon>Dikarya</taxon>
        <taxon>Ascomycota</taxon>
        <taxon>Pezizomycotina</taxon>
        <taxon>Leotiomycetes</taxon>
        <taxon>Helotiales</taxon>
        <taxon>Helotiaceae</taxon>
        <taxon>Glarea</taxon>
    </lineage>
</organism>
<keyword evidence="1" id="KW-0808">Transferase</keyword>
<reference evidence="1 2" key="1">
    <citation type="journal article" date="2013" name="BMC Genomics">
        <title>Genomics-driven discovery of the pneumocandin biosynthetic gene cluster in the fungus Glarea lozoyensis.</title>
        <authorList>
            <person name="Chen L."/>
            <person name="Yue Q."/>
            <person name="Zhang X."/>
            <person name="Xiang M."/>
            <person name="Wang C."/>
            <person name="Li S."/>
            <person name="Che Y."/>
            <person name="Ortiz-Lopez F.J."/>
            <person name="Bills G.F."/>
            <person name="Liu X."/>
            <person name="An Z."/>
        </authorList>
    </citation>
    <scope>NUCLEOTIDE SEQUENCE [LARGE SCALE GENOMIC DNA]</scope>
    <source>
        <strain evidence="2">ATCC 20868 / MF5171</strain>
    </source>
</reference>
<dbReference type="Proteomes" id="UP000016922">
    <property type="component" value="Unassembled WGS sequence"/>
</dbReference>
<dbReference type="eggNOG" id="KOG2497">
    <property type="taxonomic scope" value="Eukaryota"/>
</dbReference>
<dbReference type="KEGG" id="glz:GLAREA_10375"/>
<evidence type="ECO:0000313" key="2">
    <source>
        <dbReference type="Proteomes" id="UP000016922"/>
    </source>
</evidence>
<dbReference type="Gene3D" id="3.40.50.150">
    <property type="entry name" value="Vaccinia Virus protein VP39"/>
    <property type="match status" value="1"/>
</dbReference>
<dbReference type="OMA" id="PIRTYRI"/>
<sequence>MDENPSTTSNRVLDRFCHQYLQLQLKLDYPDGEYLRNSVFQKSIFSRLFQEEAIQHPPPKGYQFRVLKEFVKRIEESIQNWDEEELNDDLFEALSLLISSSIPSDLASAQEESYVTYSLSLLAEDAAKSPTITLREARNVLAASGTTGLRTWEAALHFGNYLIKNAPNLVEGKSVLELGAGTGYLSMLCAKHLKASYVLATDGSGEVVEGLQTSIYLNDLHTTSKIDGKELKWGYPLMGGEEPEWNGGRKVDLVIGADLTYYETGIPPLLSTFDNVFELYPNVRIIIAATIRNEETFRKFLDKCAVWEFLIDEIDFPMIETGSQQGPFYEDHVPIKILDIRKG</sequence>
<dbReference type="GO" id="GO:0005737">
    <property type="term" value="C:cytoplasm"/>
    <property type="evidence" value="ECO:0007669"/>
    <property type="project" value="TreeGrafter"/>
</dbReference>
<evidence type="ECO:0000313" key="1">
    <source>
        <dbReference type="EMBL" id="EPE34681.1"/>
    </source>
</evidence>
<dbReference type="RefSeq" id="XP_008078616.1">
    <property type="nucleotide sequence ID" value="XM_008080425.1"/>
</dbReference>
<dbReference type="HOGENOM" id="CLU_038942_1_2_1"/>
<proteinExistence type="predicted"/>
<dbReference type="GO" id="GO:0032259">
    <property type="term" value="P:methylation"/>
    <property type="evidence" value="ECO:0007669"/>
    <property type="project" value="UniProtKB-KW"/>
</dbReference>
<dbReference type="GO" id="GO:0008757">
    <property type="term" value="F:S-adenosylmethionine-dependent methyltransferase activity"/>
    <property type="evidence" value="ECO:0007669"/>
    <property type="project" value="UniProtKB-ARBA"/>
</dbReference>
<dbReference type="STRING" id="1116229.S3DRT1"/>
<gene>
    <name evidence="1" type="ORF">GLAREA_10375</name>
</gene>
<dbReference type="PANTHER" id="PTHR14614">
    <property type="entry name" value="HEPATOCELLULAR CARCINOMA-ASSOCIATED ANTIGEN"/>
    <property type="match status" value="1"/>
</dbReference>
<name>S3DRT1_GLAL2</name>
<dbReference type="SUPFAM" id="SSF53335">
    <property type="entry name" value="S-adenosyl-L-methionine-dependent methyltransferases"/>
    <property type="match status" value="1"/>
</dbReference>
<dbReference type="PANTHER" id="PTHR14614:SF130">
    <property type="entry name" value="PROTEIN-LYSINE N-METHYLTRANSFERASE EEF2KMT"/>
    <property type="match status" value="1"/>
</dbReference>